<keyword evidence="2" id="KW-1185">Reference proteome</keyword>
<comment type="caution">
    <text evidence="1">The sequence shown here is derived from an EMBL/GenBank/DDBJ whole genome shotgun (WGS) entry which is preliminary data.</text>
</comment>
<dbReference type="Proteomes" id="UP001558534">
    <property type="component" value="Unassembled WGS sequence"/>
</dbReference>
<sequence>MYYKDPWEWAIKEGIIIGDGKDPNPVGALTRQQTATRLKRYHDKYIK</sequence>
<evidence type="ECO:0000313" key="2">
    <source>
        <dbReference type="Proteomes" id="UP001558534"/>
    </source>
</evidence>
<protein>
    <recommendedName>
        <fullName evidence="3">SLH domain-containing protein</fullName>
    </recommendedName>
</protein>
<name>A0ABV3VSD7_9BACI</name>
<dbReference type="RefSeq" id="WP_368634626.1">
    <property type="nucleotide sequence ID" value="NZ_JBFRHK010000001.1"/>
</dbReference>
<reference evidence="1 2" key="1">
    <citation type="submission" date="2024-07" db="EMBL/GenBank/DDBJ databases">
        <title>Characterization of a bacterium isolated from hydrolysated instant sea cucumber by whole-genome sequencing and metabolomics.</title>
        <authorList>
            <person name="Luo X."/>
            <person name="Zhang Z."/>
            <person name="Zheng Z."/>
            <person name="Zhang W."/>
            <person name="Ming T."/>
            <person name="Jiao L."/>
            <person name="Su X."/>
            <person name="Kong F."/>
            <person name="Xu J."/>
        </authorList>
    </citation>
    <scope>NUCLEOTIDE SEQUENCE [LARGE SCALE GENOMIC DNA]</scope>
    <source>
        <strain evidence="1 2">XL-2024</strain>
    </source>
</reference>
<organism evidence="1 2">
    <name type="scientific">Lysinibacillus xylanilyticus</name>
    <dbReference type="NCBI Taxonomy" id="582475"/>
    <lineage>
        <taxon>Bacteria</taxon>
        <taxon>Bacillati</taxon>
        <taxon>Bacillota</taxon>
        <taxon>Bacilli</taxon>
        <taxon>Bacillales</taxon>
        <taxon>Bacillaceae</taxon>
        <taxon>Lysinibacillus</taxon>
    </lineage>
</organism>
<evidence type="ECO:0000313" key="1">
    <source>
        <dbReference type="EMBL" id="MEX3743577.1"/>
    </source>
</evidence>
<gene>
    <name evidence="1" type="ORF">AB1300_00355</name>
</gene>
<accession>A0ABV3VSD7</accession>
<evidence type="ECO:0008006" key="3">
    <source>
        <dbReference type="Google" id="ProtNLM"/>
    </source>
</evidence>
<proteinExistence type="predicted"/>
<dbReference type="EMBL" id="JBFRHK010000001">
    <property type="protein sequence ID" value="MEX3743577.1"/>
    <property type="molecule type" value="Genomic_DNA"/>
</dbReference>